<dbReference type="Pfam" id="PF01494">
    <property type="entry name" value="FAD_binding_3"/>
    <property type="match status" value="2"/>
</dbReference>
<dbReference type="AlphaFoldDB" id="A0A1L3I084"/>
<dbReference type="RefSeq" id="WP_072503381.1">
    <property type="nucleotide sequence ID" value="NZ_CP016364.1"/>
</dbReference>
<dbReference type="InterPro" id="IPR002938">
    <property type="entry name" value="FAD-bd"/>
</dbReference>
<keyword evidence="2" id="KW-0503">Monooxygenase</keyword>
<dbReference type="Gene3D" id="3.50.50.60">
    <property type="entry name" value="FAD/NAD(P)-binding domain"/>
    <property type="match status" value="1"/>
</dbReference>
<dbReference type="PRINTS" id="PR00420">
    <property type="entry name" value="RNGMNOXGNASE"/>
</dbReference>
<feature type="domain" description="FAD-binding" evidence="3">
    <location>
        <begin position="2"/>
        <end position="166"/>
    </location>
</feature>
<evidence type="ECO:0000256" key="1">
    <source>
        <dbReference type="ARBA" id="ARBA00023002"/>
    </source>
</evidence>
<dbReference type="SUPFAM" id="SSF51905">
    <property type="entry name" value="FAD/NAD(P)-binding domain"/>
    <property type="match status" value="1"/>
</dbReference>
<accession>A0A1L3I084</accession>
<dbReference type="PANTHER" id="PTHR13789">
    <property type="entry name" value="MONOOXYGENASE"/>
    <property type="match status" value="1"/>
</dbReference>
<evidence type="ECO:0000313" key="5">
    <source>
        <dbReference type="Proteomes" id="UP000183859"/>
    </source>
</evidence>
<dbReference type="EMBL" id="CP016364">
    <property type="protein sequence ID" value="APG45535.1"/>
    <property type="molecule type" value="Genomic_DNA"/>
</dbReference>
<dbReference type="GO" id="GO:0071949">
    <property type="term" value="F:FAD binding"/>
    <property type="evidence" value="ECO:0007669"/>
    <property type="project" value="InterPro"/>
</dbReference>
<organism evidence="4 5">
    <name type="scientific">Phaeobacter porticola</name>
    <dbReference type="NCBI Taxonomy" id="1844006"/>
    <lineage>
        <taxon>Bacteria</taxon>
        <taxon>Pseudomonadati</taxon>
        <taxon>Pseudomonadota</taxon>
        <taxon>Alphaproteobacteria</taxon>
        <taxon>Rhodobacterales</taxon>
        <taxon>Roseobacteraceae</taxon>
        <taxon>Phaeobacter</taxon>
    </lineage>
</organism>
<dbReference type="STRING" id="1844006.PhaeoP97_00080"/>
<dbReference type="SUPFAM" id="SSF54373">
    <property type="entry name" value="FAD-linked reductases, C-terminal domain"/>
    <property type="match status" value="1"/>
</dbReference>
<keyword evidence="5" id="KW-1185">Reference proteome</keyword>
<dbReference type="KEGG" id="php:PhaeoP97_00080"/>
<dbReference type="Gene3D" id="3.30.9.30">
    <property type="match status" value="1"/>
</dbReference>
<dbReference type="InterPro" id="IPR050493">
    <property type="entry name" value="FAD-dep_Monooxygenase_BioMet"/>
</dbReference>
<dbReference type="Proteomes" id="UP000183859">
    <property type="component" value="Chromosome"/>
</dbReference>
<dbReference type="NCBIfam" id="NF005720">
    <property type="entry name" value="PRK07538.1"/>
    <property type="match status" value="1"/>
</dbReference>
<feature type="domain" description="FAD-binding" evidence="3">
    <location>
        <begin position="287"/>
        <end position="349"/>
    </location>
</feature>
<dbReference type="OrthoDB" id="4230779at2"/>
<sequence length="418" mass="44959">MTVMIAGAGIAGLTLGLTLHELGVPFHIYEATETLKPMGVGINLQPNAVRELFDLGLEAELSAIGVRTRQLGFYSKLGKTIWEEPRGEAAGYRWPQFSVHRGALQMMLYHALLQRAGSSVLTTGARATGYDTSDQGVCLHLENSRTARGDLLIAADGIHSAIRAQMYPDEGAPIWNGRILWRATTRAPAFHGGAAMAMIGHDQLRLVAYPISTPEADGSATINWIAEKLFDPSAPWKRESWNRAADISNFLPDFANWHFDWIDVPALIKGAETVYEYPMVDRDPLPRWQDGPVSLMGDAAHPTYPVGSNGASQAIVDARIIGAQMLAHGIPPQALNAYEAAVRPVTTAVALANRAGGGPDGVLQQVEDLCGGDFSNIGDVIPQADLAAHAAKYKSIAGFSIEELNARPRTIPAGTRIN</sequence>
<proteinExistence type="predicted"/>
<name>A0A1L3I084_9RHOB</name>
<evidence type="ECO:0000313" key="4">
    <source>
        <dbReference type="EMBL" id="APG45535.1"/>
    </source>
</evidence>
<evidence type="ECO:0000259" key="3">
    <source>
        <dbReference type="Pfam" id="PF01494"/>
    </source>
</evidence>
<evidence type="ECO:0000256" key="2">
    <source>
        <dbReference type="ARBA" id="ARBA00023033"/>
    </source>
</evidence>
<dbReference type="PANTHER" id="PTHR13789:SF268">
    <property type="entry name" value="5-METHYLPHENAZINE-1-CARBOXYLATE 1-MONOOXYGENASE"/>
    <property type="match status" value="1"/>
</dbReference>
<gene>
    <name evidence="4" type="ORF">PhaeoP97_00080</name>
</gene>
<dbReference type="GO" id="GO:0004497">
    <property type="term" value="F:monooxygenase activity"/>
    <property type="evidence" value="ECO:0007669"/>
    <property type="project" value="UniProtKB-KW"/>
</dbReference>
<dbReference type="InterPro" id="IPR036188">
    <property type="entry name" value="FAD/NAD-bd_sf"/>
</dbReference>
<protein>
    <submittedName>
        <fullName evidence="4">2-polyprenyl-6-methoxyphenol hydroxylase</fullName>
    </submittedName>
</protein>
<reference evidence="5" key="1">
    <citation type="submission" date="2016-07" db="EMBL/GenBank/DDBJ databases">
        <title>Phaeobacter portensis sp. nov., a tropodithietic acid producing bacterium isolated from a German harbor.</title>
        <authorList>
            <person name="Freese H.M."/>
            <person name="Bunk B."/>
            <person name="Breider S."/>
            <person name="Brinkhoff T."/>
        </authorList>
    </citation>
    <scope>NUCLEOTIDE SEQUENCE [LARGE SCALE GENOMIC DNA]</scope>
    <source>
        <strain evidence="5">P97</strain>
    </source>
</reference>
<keyword evidence="1" id="KW-0560">Oxidoreductase</keyword>